<evidence type="ECO:0000313" key="2">
    <source>
        <dbReference type="Proteomes" id="UP000015453"/>
    </source>
</evidence>
<keyword evidence="2" id="KW-1185">Reference proteome</keyword>
<evidence type="ECO:0000313" key="1">
    <source>
        <dbReference type="EMBL" id="EPS72694.1"/>
    </source>
</evidence>
<sequence>MSSDERMLMQIFERRDSIIERVKQQTEMYTQLLASKLLNEGIDPPSWLWKPDSASNSKDLNKEEFITRVLCPNPKPPVQYSVAKFPMYNNLVCIGDYE</sequence>
<accession>S8CYY9</accession>
<name>S8CYY9_9LAMI</name>
<feature type="non-terminal residue" evidence="1">
    <location>
        <position position="98"/>
    </location>
</feature>
<dbReference type="Proteomes" id="UP000015453">
    <property type="component" value="Unassembled WGS sequence"/>
</dbReference>
<proteinExistence type="predicted"/>
<gene>
    <name evidence="1" type="ORF">M569_02064</name>
</gene>
<dbReference type="EMBL" id="AUSU01000733">
    <property type="protein sequence ID" value="EPS72694.1"/>
    <property type="molecule type" value="Genomic_DNA"/>
</dbReference>
<comment type="caution">
    <text evidence="1">The sequence shown here is derived from an EMBL/GenBank/DDBJ whole genome shotgun (WGS) entry which is preliminary data.</text>
</comment>
<reference evidence="1 2" key="1">
    <citation type="journal article" date="2013" name="BMC Genomics">
        <title>The miniature genome of a carnivorous plant Genlisea aurea contains a low number of genes and short non-coding sequences.</title>
        <authorList>
            <person name="Leushkin E.V."/>
            <person name="Sutormin R.A."/>
            <person name="Nabieva E.R."/>
            <person name="Penin A.A."/>
            <person name="Kondrashov A.S."/>
            <person name="Logacheva M.D."/>
        </authorList>
    </citation>
    <scope>NUCLEOTIDE SEQUENCE [LARGE SCALE GENOMIC DNA]</scope>
</reference>
<protein>
    <submittedName>
        <fullName evidence="1">Uncharacterized protein</fullName>
    </submittedName>
</protein>
<dbReference type="AlphaFoldDB" id="S8CYY9"/>
<dbReference type="OrthoDB" id="681218at2759"/>
<organism evidence="1 2">
    <name type="scientific">Genlisea aurea</name>
    <dbReference type="NCBI Taxonomy" id="192259"/>
    <lineage>
        <taxon>Eukaryota</taxon>
        <taxon>Viridiplantae</taxon>
        <taxon>Streptophyta</taxon>
        <taxon>Embryophyta</taxon>
        <taxon>Tracheophyta</taxon>
        <taxon>Spermatophyta</taxon>
        <taxon>Magnoliopsida</taxon>
        <taxon>eudicotyledons</taxon>
        <taxon>Gunneridae</taxon>
        <taxon>Pentapetalae</taxon>
        <taxon>asterids</taxon>
        <taxon>lamiids</taxon>
        <taxon>Lamiales</taxon>
        <taxon>Lentibulariaceae</taxon>
        <taxon>Genlisea</taxon>
    </lineage>
</organism>